<dbReference type="AlphaFoldDB" id="A0A9Q1L863"/>
<organism evidence="1 2">
    <name type="scientific">Anisodus acutangulus</name>
    <dbReference type="NCBI Taxonomy" id="402998"/>
    <lineage>
        <taxon>Eukaryota</taxon>
        <taxon>Viridiplantae</taxon>
        <taxon>Streptophyta</taxon>
        <taxon>Embryophyta</taxon>
        <taxon>Tracheophyta</taxon>
        <taxon>Spermatophyta</taxon>
        <taxon>Magnoliopsida</taxon>
        <taxon>eudicotyledons</taxon>
        <taxon>Gunneridae</taxon>
        <taxon>Pentapetalae</taxon>
        <taxon>asterids</taxon>
        <taxon>lamiids</taxon>
        <taxon>Solanales</taxon>
        <taxon>Solanaceae</taxon>
        <taxon>Solanoideae</taxon>
        <taxon>Hyoscyameae</taxon>
        <taxon>Anisodus</taxon>
    </lineage>
</organism>
<reference evidence="2" key="1">
    <citation type="journal article" date="2023" name="Proc. Natl. Acad. Sci. U.S.A.">
        <title>Genomic and structural basis for evolution of tropane alkaloid biosynthesis.</title>
        <authorList>
            <person name="Wanga Y.-J."/>
            <person name="Taina T."/>
            <person name="Yua J.-Y."/>
            <person name="Lia J."/>
            <person name="Xua B."/>
            <person name="Chenc J."/>
            <person name="D'Auriad J.C."/>
            <person name="Huanga J.-P."/>
            <person name="Huanga S.-X."/>
        </authorList>
    </citation>
    <scope>NUCLEOTIDE SEQUENCE [LARGE SCALE GENOMIC DNA]</scope>
    <source>
        <strain evidence="2">cv. KIB-2019</strain>
    </source>
</reference>
<dbReference type="OrthoDB" id="1931345at2759"/>
<comment type="caution">
    <text evidence="1">The sequence shown here is derived from an EMBL/GenBank/DDBJ whole genome shotgun (WGS) entry which is preliminary data.</text>
</comment>
<evidence type="ECO:0000313" key="2">
    <source>
        <dbReference type="Proteomes" id="UP001152561"/>
    </source>
</evidence>
<gene>
    <name evidence="1" type="ORF">K7X08_036191</name>
</gene>
<dbReference type="Proteomes" id="UP001152561">
    <property type="component" value="Unassembled WGS sequence"/>
</dbReference>
<proteinExistence type="predicted"/>
<protein>
    <submittedName>
        <fullName evidence="1">Uncharacterized protein</fullName>
    </submittedName>
</protein>
<keyword evidence="2" id="KW-1185">Reference proteome</keyword>
<name>A0A9Q1L863_9SOLA</name>
<accession>A0A9Q1L863</accession>
<sequence length="109" mass="13038">MADEEVRETLLNKKEHQNCPGCKVELHKAAQTGLPIKELFTVWVRMKELFNYYGLPTNSCFSNHINPKHYITMIQKYRFKNLARLWKLHQIQKKETNQPQKKIFLRTGH</sequence>
<evidence type="ECO:0000313" key="1">
    <source>
        <dbReference type="EMBL" id="KAJ8529356.1"/>
    </source>
</evidence>
<dbReference type="EMBL" id="JAJAGQ010000022">
    <property type="protein sequence ID" value="KAJ8529356.1"/>
    <property type="molecule type" value="Genomic_DNA"/>
</dbReference>